<evidence type="ECO:0000313" key="1">
    <source>
        <dbReference type="EMBL" id="NIH55338.1"/>
    </source>
</evidence>
<name>A0A7X5R472_9MICO</name>
<accession>A0A7X5R472</accession>
<evidence type="ECO:0008006" key="3">
    <source>
        <dbReference type="Google" id="ProtNLM"/>
    </source>
</evidence>
<comment type="caution">
    <text evidence="1">The sequence shown here is derived from an EMBL/GenBank/DDBJ whole genome shotgun (WGS) entry which is preliminary data.</text>
</comment>
<dbReference type="RefSeq" id="WP_167152446.1">
    <property type="nucleotide sequence ID" value="NZ_JAAMOX010000004.1"/>
</dbReference>
<dbReference type="EMBL" id="JAAMOX010000004">
    <property type="protein sequence ID" value="NIH55338.1"/>
    <property type="molecule type" value="Genomic_DNA"/>
</dbReference>
<dbReference type="AlphaFoldDB" id="A0A7X5R472"/>
<keyword evidence="2" id="KW-1185">Reference proteome</keyword>
<protein>
    <recommendedName>
        <fullName evidence="3">DUF2993 domain-containing protein</fullName>
    </recommendedName>
</protein>
<gene>
    <name evidence="1" type="ORF">FHX76_003259</name>
</gene>
<proteinExistence type="predicted"/>
<dbReference type="InterPro" id="IPR021373">
    <property type="entry name" value="DUF2993"/>
</dbReference>
<organism evidence="1 2">
    <name type="scientific">Lysinibacter cavernae</name>
    <dbReference type="NCBI Taxonomy" id="1640652"/>
    <lineage>
        <taxon>Bacteria</taxon>
        <taxon>Bacillati</taxon>
        <taxon>Actinomycetota</taxon>
        <taxon>Actinomycetes</taxon>
        <taxon>Micrococcales</taxon>
        <taxon>Microbacteriaceae</taxon>
        <taxon>Lysinibacter</taxon>
    </lineage>
</organism>
<evidence type="ECO:0000313" key="2">
    <source>
        <dbReference type="Proteomes" id="UP000541033"/>
    </source>
</evidence>
<sequence>MNQTVKRLLITLSVFVVLMGLLAGALAVIDPWVRDRVEDTIAGEVAKRIEIDDPKSVTAEVGGFSAIAQVVTGAMDDVTVTAPGAGFGSARGDVTLKIKDLPVSPDANFTSGTVNVVMTSEDLANAILGEEGAGGAALLDESLSGVTLDGGLLHTSKVIDLYFTTVTLDVWLTVTAENNTFVVTPSRVAINGAETSVEQITAEYGDFAGAALAPRTFCAAQFFPKGMTLTDLTAGEGSYTFDFDLNPAFIADADQRERGTCA</sequence>
<reference evidence="1 2" key="1">
    <citation type="submission" date="2020-02" db="EMBL/GenBank/DDBJ databases">
        <title>Sequencing the genomes of 1000 actinobacteria strains.</title>
        <authorList>
            <person name="Klenk H.-P."/>
        </authorList>
    </citation>
    <scope>NUCLEOTIDE SEQUENCE [LARGE SCALE GENOMIC DNA]</scope>
    <source>
        <strain evidence="1 2">DSM 27960</strain>
    </source>
</reference>
<dbReference type="Pfam" id="PF11209">
    <property type="entry name" value="LmeA"/>
    <property type="match status" value="1"/>
</dbReference>
<dbReference type="Proteomes" id="UP000541033">
    <property type="component" value="Unassembled WGS sequence"/>
</dbReference>